<gene>
    <name evidence="1" type="ORF">KFZ73_17710</name>
</gene>
<evidence type="ECO:0000313" key="2">
    <source>
        <dbReference type="Proteomes" id="UP000676853"/>
    </source>
</evidence>
<keyword evidence="2" id="KW-1185">Reference proteome</keyword>
<accession>A0ABS5NFL4</accession>
<dbReference type="RefSeq" id="WP_212554569.1">
    <property type="nucleotide sequence ID" value="NZ_JAGXOE010000049.1"/>
</dbReference>
<organism evidence="1 2">
    <name type="scientific">Tsukamurella paurometabola</name>
    <name type="common">Corynebacterium paurometabolum</name>
    <dbReference type="NCBI Taxonomy" id="2061"/>
    <lineage>
        <taxon>Bacteria</taxon>
        <taxon>Bacillati</taxon>
        <taxon>Actinomycetota</taxon>
        <taxon>Actinomycetes</taxon>
        <taxon>Mycobacteriales</taxon>
        <taxon>Tsukamurellaceae</taxon>
        <taxon>Tsukamurella</taxon>
    </lineage>
</organism>
<name>A0ABS5NFL4_TSUPA</name>
<sequence>RRPAAVASTAGNTWTSGGAMQNFQERVMPLRDRALHAAAVRVALELVARDGLDGATLTELARRLRPPGEERVSERTLRRKYGGTARLLFGTPWWLPEPADAVRVVLAPRPHRTEGPVWPSGPNAEAASALVDDCRCENGIPARDPRDRPAWCACEDGRSDDTWPDAAFFTDAGLDDPLGDLARTSPEPIALRDLLHDLHVVLTGHLVATGWAANLPWILELREGRPEVAAWLALAEATWAESLGRTIARVFDLDATGGAAAAAAFGAVARELASLVGELGAAHHRAARGARPVAAATSAETDLGAARARAFDVLGTVVSVPVRIGESRGRSTVVPGGMYATLPNRARRPGATG</sequence>
<dbReference type="Proteomes" id="UP000676853">
    <property type="component" value="Unassembled WGS sequence"/>
</dbReference>
<feature type="non-terminal residue" evidence="1">
    <location>
        <position position="1"/>
    </location>
</feature>
<proteinExistence type="predicted"/>
<comment type="caution">
    <text evidence="1">The sequence shown here is derived from an EMBL/GenBank/DDBJ whole genome shotgun (WGS) entry which is preliminary data.</text>
</comment>
<evidence type="ECO:0000313" key="1">
    <source>
        <dbReference type="EMBL" id="MBS4103067.1"/>
    </source>
</evidence>
<reference evidence="1 2" key="1">
    <citation type="submission" date="2021-04" db="EMBL/GenBank/DDBJ databases">
        <title>Whole genome sequence analysis of a thiophenic sulfur metabolizing bacteria.</title>
        <authorList>
            <person name="Akhtar N."/>
            <person name="Akram J."/>
            <person name="Aslam A."/>
        </authorList>
    </citation>
    <scope>NUCLEOTIDE SEQUENCE [LARGE SCALE GENOMIC DNA]</scope>
    <source>
        <strain evidence="1 2">3OW</strain>
    </source>
</reference>
<dbReference type="EMBL" id="JAGXOE010000049">
    <property type="protein sequence ID" value="MBS4103067.1"/>
    <property type="molecule type" value="Genomic_DNA"/>
</dbReference>
<protein>
    <submittedName>
        <fullName evidence="1">Uncharacterized protein</fullName>
    </submittedName>
</protein>